<dbReference type="GO" id="GO:0015179">
    <property type="term" value="F:L-amino acid transmembrane transporter activity"/>
    <property type="evidence" value="ECO:0007669"/>
    <property type="project" value="TreeGrafter"/>
</dbReference>
<name>A0A0R3WR92_HYDTA</name>
<accession>A0A0R3WR92</accession>
<dbReference type="Gene3D" id="1.20.1740.10">
    <property type="entry name" value="Amino acid/polyamine transporter I"/>
    <property type="match status" value="1"/>
</dbReference>
<evidence type="ECO:0000256" key="4">
    <source>
        <dbReference type="ARBA" id="ARBA00023136"/>
    </source>
</evidence>
<evidence type="ECO:0000313" key="6">
    <source>
        <dbReference type="WBParaSite" id="TTAC_0000328201-mRNA-1"/>
    </source>
</evidence>
<dbReference type="PANTHER" id="PTHR11785">
    <property type="entry name" value="AMINO ACID TRANSPORTER"/>
    <property type="match status" value="1"/>
</dbReference>
<comment type="subcellular location">
    <subcellularLocation>
        <location evidence="1">Membrane</location>
        <topology evidence="1">Multi-pass membrane protein</topology>
    </subcellularLocation>
</comment>
<keyword evidence="4 5" id="KW-0472">Membrane</keyword>
<dbReference type="PANTHER" id="PTHR11785:SF240">
    <property type="entry name" value="LD25378P"/>
    <property type="match status" value="1"/>
</dbReference>
<dbReference type="STRING" id="6205.A0A0R3WR92"/>
<keyword evidence="3 5" id="KW-1133">Transmembrane helix</keyword>
<feature type="transmembrane region" description="Helical" evidence="5">
    <location>
        <begin position="173"/>
        <end position="197"/>
    </location>
</feature>
<feature type="transmembrane region" description="Helical" evidence="5">
    <location>
        <begin position="147"/>
        <end position="166"/>
    </location>
</feature>
<evidence type="ECO:0000256" key="5">
    <source>
        <dbReference type="SAM" id="Phobius"/>
    </source>
</evidence>
<organism evidence="6">
    <name type="scientific">Hydatigena taeniaeformis</name>
    <name type="common">Feline tapeworm</name>
    <name type="synonym">Taenia taeniaeformis</name>
    <dbReference type="NCBI Taxonomy" id="6205"/>
    <lineage>
        <taxon>Eukaryota</taxon>
        <taxon>Metazoa</taxon>
        <taxon>Spiralia</taxon>
        <taxon>Lophotrochozoa</taxon>
        <taxon>Platyhelminthes</taxon>
        <taxon>Cestoda</taxon>
        <taxon>Eucestoda</taxon>
        <taxon>Cyclophyllidea</taxon>
        <taxon>Taeniidae</taxon>
        <taxon>Hydatigera</taxon>
    </lineage>
</organism>
<dbReference type="Pfam" id="PF13520">
    <property type="entry name" value="AA_permease_2"/>
    <property type="match status" value="1"/>
</dbReference>
<dbReference type="GO" id="GO:0016020">
    <property type="term" value="C:membrane"/>
    <property type="evidence" value="ECO:0007669"/>
    <property type="project" value="UniProtKB-SubCell"/>
</dbReference>
<evidence type="ECO:0000256" key="2">
    <source>
        <dbReference type="ARBA" id="ARBA00022692"/>
    </source>
</evidence>
<protein>
    <submittedName>
        <fullName evidence="6">Amino acid transporter</fullName>
    </submittedName>
</protein>
<sequence>MGSSLGESESAKCENGDARVAVKMAKEIGVLQAVCIIFGIIVGSGIFVSPVGVLKYSNSVGLSLVMWLVPGLFSMLGALVYAELGVRIQKSGGEYAYVLEAFGGLPAFIVMWITFVVVGGVSCAGNSIIFAQYMLQMVYPDCPSPQPVVSMVALCGLILICAINCYKVKWATRVAVIFSFSKTIALLLIIGFGLYYLTTALYVESLLLLNESPSSSSLDVMLGHVENFHNAFEGSNSSPGYLALAFYQGFWAYSGW</sequence>
<dbReference type="AlphaFoldDB" id="A0A0R3WR92"/>
<feature type="transmembrane region" description="Helical" evidence="5">
    <location>
        <begin position="28"/>
        <end position="48"/>
    </location>
</feature>
<feature type="transmembrane region" description="Helical" evidence="5">
    <location>
        <begin position="102"/>
        <end position="135"/>
    </location>
</feature>
<dbReference type="WBParaSite" id="TTAC_0000328201-mRNA-1">
    <property type="protein sequence ID" value="TTAC_0000328201-mRNA-1"/>
    <property type="gene ID" value="TTAC_0000328201"/>
</dbReference>
<feature type="transmembrane region" description="Helical" evidence="5">
    <location>
        <begin position="60"/>
        <end position="81"/>
    </location>
</feature>
<dbReference type="InterPro" id="IPR002293">
    <property type="entry name" value="AA/rel_permease1"/>
</dbReference>
<evidence type="ECO:0000256" key="3">
    <source>
        <dbReference type="ARBA" id="ARBA00022989"/>
    </source>
</evidence>
<proteinExistence type="predicted"/>
<dbReference type="InterPro" id="IPR050598">
    <property type="entry name" value="AminoAcid_Transporter"/>
</dbReference>
<evidence type="ECO:0000256" key="1">
    <source>
        <dbReference type="ARBA" id="ARBA00004141"/>
    </source>
</evidence>
<keyword evidence="2 5" id="KW-0812">Transmembrane</keyword>
<reference evidence="6" key="1">
    <citation type="submission" date="2017-02" db="UniProtKB">
        <authorList>
            <consortium name="WormBaseParasite"/>
        </authorList>
    </citation>
    <scope>IDENTIFICATION</scope>
</reference>